<evidence type="ECO:0000313" key="3">
    <source>
        <dbReference type="Proteomes" id="UP000385544"/>
    </source>
</evidence>
<reference evidence="2 3" key="1">
    <citation type="submission" date="2019-07" db="EMBL/GenBank/DDBJ databases">
        <authorList>
            <person name="Hibberd C M."/>
            <person name="Gehrig L. J."/>
            <person name="Chang H.-W."/>
            <person name="Venkatesh S."/>
        </authorList>
    </citation>
    <scope>NUCLEOTIDE SEQUENCE [LARGE SCALE GENOMIC DNA]</scope>
    <source>
        <strain evidence="2">Streptococcus_constellatus_SS_Bg39</strain>
    </source>
</reference>
<dbReference type="EMBL" id="CABHMZ010000029">
    <property type="protein sequence ID" value="VUX10764.1"/>
    <property type="molecule type" value="Genomic_DNA"/>
</dbReference>
<keyword evidence="1" id="KW-0472">Membrane</keyword>
<dbReference type="AlphaFoldDB" id="A0A564TU55"/>
<keyword evidence="1" id="KW-1133">Transmembrane helix</keyword>
<protein>
    <submittedName>
        <fullName evidence="2">Uncharacterized protein</fullName>
    </submittedName>
</protein>
<keyword evidence="1" id="KW-0812">Transmembrane</keyword>
<dbReference type="OrthoDB" id="2241916at2"/>
<dbReference type="Proteomes" id="UP000385544">
    <property type="component" value="Unassembled WGS sequence"/>
</dbReference>
<feature type="transmembrane region" description="Helical" evidence="1">
    <location>
        <begin position="13"/>
        <end position="30"/>
    </location>
</feature>
<proteinExistence type="predicted"/>
<evidence type="ECO:0000256" key="1">
    <source>
        <dbReference type="SAM" id="Phobius"/>
    </source>
</evidence>
<organism evidence="2 3">
    <name type="scientific">Streptococcus constellatus</name>
    <dbReference type="NCBI Taxonomy" id="76860"/>
    <lineage>
        <taxon>Bacteria</taxon>
        <taxon>Bacillati</taxon>
        <taxon>Bacillota</taxon>
        <taxon>Bacilli</taxon>
        <taxon>Lactobacillales</taxon>
        <taxon>Streptococcaceae</taxon>
        <taxon>Streptococcus</taxon>
        <taxon>Streptococcus anginosus group</taxon>
    </lineage>
</organism>
<evidence type="ECO:0000313" key="2">
    <source>
        <dbReference type="EMBL" id="VUX10764.1"/>
    </source>
</evidence>
<dbReference type="RefSeq" id="WP_144210826.1">
    <property type="nucleotide sequence ID" value="NZ_CABHMZ010000029.1"/>
</dbReference>
<accession>A0A564TU55</accession>
<sequence>MQLILDLGNLWEMLSAIGTVGAVIISLWLARRTEKPSCYIYYCIDYDSETDKSTHIFEILNIGQVPTTLLYEGLSRHKRLAFSKQVDFDGVLEWTYSEKNLPTNYSSTLRPGESVYLEVEDDIMKQTMHQLVGSRKQEKFIFILLIIIIRRMLQPYQFKIY</sequence>
<gene>
    <name evidence="2" type="ORF">SCSS39_01956</name>
</gene>
<name>A0A564TU55_STRCV</name>